<name>A0ABT1GAH6_9GAMM</name>
<feature type="region of interest" description="Disordered" evidence="1">
    <location>
        <begin position="1"/>
        <end position="44"/>
    </location>
</feature>
<dbReference type="Proteomes" id="UP001523550">
    <property type="component" value="Unassembled WGS sequence"/>
</dbReference>
<dbReference type="Pfam" id="PF17164">
    <property type="entry name" value="DUF5122"/>
    <property type="match status" value="1"/>
</dbReference>
<proteinExistence type="predicted"/>
<sequence>MFAVGCSSSSGSNETDGGSGDGSGGETEGPEEGQVGGEVHGLSSGGLILTLNDEESFEIEESGPFSFESTIAVDDEYSVALDAQPASQHCELENATGTMPEGGVDDIAVHCYAAPELSASSDIMQMHVHWSGPGTVDIFYSSDADCDWEAYSNCSDSGAIMQAEGGSVTLESIADGFDVDTPWYFIAEYQGMQSQRVAARGATPAFSDWTTDTIIQDGRLYVSGGFRHVGLQASGGAPIHAETGQPHGPLPAFGPDADAEVRAAVPDGVGGWFIAGTFDSVDGLDRTGLARIRPDGGVDTDWAFHPDQAVETLLVHEGKLFVGGRFAEIEVDGVTHSREHVAIIDLDEGELLNEPEISTDERVEAFAAVGERLFIGGRFELVNGVSKDVLAAVDLSDGSVDEDWGPDVFRGTGTPIVEGLLVDDGAVFVRGRFDEVNDAERNGFGVVDAGGVGANLGYWDVITDRRVESFALSEDTLYLGGRFREINGVERDYLAAFDLSSRSMREGFLAQTDRRITQVAVVGDRLVASGGFDRVGHGPNDDIEWQLTPTLAAFDADSGVPLSDWHSGITRGNEPRVLVGNGEHLYVGGDFRSIGGVPREYLAAFDLESGLLDRDWRPELGGGEWTSVEAMAIHGERLYLGGWWDEDAEVDHEGLLAVKLSDASVDENWQASVGDGGVVRQLAVTDERVFVGGGFSDPEGHSTENVAAFFHGQGGVDSGWSAAPSSNVNTLIAHGDRLYIGGHFNNVGGVDRSRLAALEQDDGSLVDEWAPAADNTVEVLLAHDNMIYIGGRFEEVRGDTGVDPQFETREGLAALDAQDGGLDADWRPGIRRNSHGSAGSANGIAIGGDGQLYVTGGILFAGSPNEDPDAHPRDWLAAFDMEEATLNHDWNPGLDGSGYHVSAHDDVVIVLGADETGDTLRGGLMLFDAHSGELIW</sequence>
<dbReference type="InterPro" id="IPR011043">
    <property type="entry name" value="Gal_Oxase/kelch_b-propeller"/>
</dbReference>
<dbReference type="RefSeq" id="WP_253450248.1">
    <property type="nucleotide sequence ID" value="NZ_JALJYF010000002.1"/>
</dbReference>
<evidence type="ECO:0008006" key="4">
    <source>
        <dbReference type="Google" id="ProtNLM"/>
    </source>
</evidence>
<reference evidence="2 3" key="1">
    <citation type="submission" date="2022-03" db="EMBL/GenBank/DDBJ databases">
        <title>Genomic Encyclopedia of Type Strains, Phase III (KMG-III): the genomes of soil and plant-associated and newly described type strains.</title>
        <authorList>
            <person name="Whitman W."/>
        </authorList>
    </citation>
    <scope>NUCLEOTIDE SEQUENCE [LARGE SCALE GENOMIC DNA]</scope>
    <source>
        <strain evidence="2 3">BSker1</strain>
    </source>
</reference>
<comment type="caution">
    <text evidence="2">The sequence shown here is derived from an EMBL/GenBank/DDBJ whole genome shotgun (WGS) entry which is preliminary data.</text>
</comment>
<feature type="compositionally biased region" description="Low complexity" evidence="1">
    <location>
        <begin position="1"/>
        <end position="16"/>
    </location>
</feature>
<evidence type="ECO:0000313" key="3">
    <source>
        <dbReference type="Proteomes" id="UP001523550"/>
    </source>
</evidence>
<evidence type="ECO:0000256" key="1">
    <source>
        <dbReference type="SAM" id="MobiDB-lite"/>
    </source>
</evidence>
<gene>
    <name evidence="2" type="ORF">J2T60_002330</name>
</gene>
<evidence type="ECO:0000313" key="2">
    <source>
        <dbReference type="EMBL" id="MCP1728330.1"/>
    </source>
</evidence>
<dbReference type="InterPro" id="IPR013431">
    <property type="entry name" value="Delta_60_rpt"/>
</dbReference>
<feature type="compositionally biased region" description="Gly residues" evidence="1">
    <location>
        <begin position="17"/>
        <end position="27"/>
    </location>
</feature>
<accession>A0ABT1GAH6</accession>
<keyword evidence="3" id="KW-1185">Reference proteome</keyword>
<dbReference type="EMBL" id="JALJYF010000002">
    <property type="protein sequence ID" value="MCP1728330.1"/>
    <property type="molecule type" value="Genomic_DNA"/>
</dbReference>
<dbReference type="SUPFAM" id="SSF50965">
    <property type="entry name" value="Galactose oxidase, central domain"/>
    <property type="match status" value="1"/>
</dbReference>
<protein>
    <recommendedName>
        <fullName evidence="4">N-acetylneuraminate epimerase</fullName>
    </recommendedName>
</protein>
<organism evidence="2 3">
    <name type="scientific">Natronospira proteinivora</name>
    <dbReference type="NCBI Taxonomy" id="1807133"/>
    <lineage>
        <taxon>Bacteria</taxon>
        <taxon>Pseudomonadati</taxon>
        <taxon>Pseudomonadota</taxon>
        <taxon>Gammaproteobacteria</taxon>
        <taxon>Natronospirales</taxon>
        <taxon>Natronospiraceae</taxon>
        <taxon>Natronospira</taxon>
    </lineage>
</organism>